<organism evidence="1 2">
    <name type="scientific">Rhizobium tropici</name>
    <dbReference type="NCBI Taxonomy" id="398"/>
    <lineage>
        <taxon>Bacteria</taxon>
        <taxon>Pseudomonadati</taxon>
        <taxon>Pseudomonadota</taxon>
        <taxon>Alphaproteobacteria</taxon>
        <taxon>Hyphomicrobiales</taxon>
        <taxon>Rhizobiaceae</taxon>
        <taxon>Rhizobium/Agrobacterium group</taxon>
        <taxon>Rhizobium</taxon>
    </lineage>
</organism>
<dbReference type="Proteomes" id="UP000526625">
    <property type="component" value="Unassembled WGS sequence"/>
</dbReference>
<evidence type="ECO:0000313" key="2">
    <source>
        <dbReference type="Proteomes" id="UP000526625"/>
    </source>
</evidence>
<reference evidence="1 2" key="1">
    <citation type="submission" date="2020-08" db="EMBL/GenBank/DDBJ databases">
        <title>Genomic Encyclopedia of Type Strains, Phase IV (KMG-V): Genome sequencing to study the core and pangenomes of soil and plant-associated prokaryotes.</title>
        <authorList>
            <person name="Whitman W."/>
        </authorList>
    </citation>
    <scope>NUCLEOTIDE SEQUENCE [LARGE SCALE GENOMIC DNA]</scope>
    <source>
        <strain evidence="1 2">SEMIA 4059</strain>
    </source>
</reference>
<dbReference type="EMBL" id="JACHBF010000008">
    <property type="protein sequence ID" value="MBB6492848.1"/>
    <property type="molecule type" value="Genomic_DNA"/>
</dbReference>
<keyword evidence="2" id="KW-1185">Reference proteome</keyword>
<gene>
    <name evidence="1" type="ORF">GGD45_003256</name>
</gene>
<accession>A0ABR6R108</accession>
<name>A0ABR6R108_RHITR</name>
<evidence type="ECO:0000313" key="1">
    <source>
        <dbReference type="EMBL" id="MBB6492848.1"/>
    </source>
</evidence>
<protein>
    <submittedName>
        <fullName evidence="1">Uncharacterized protein</fullName>
    </submittedName>
</protein>
<sequence length="134" mass="14696">MPNACGQRRLPVALAFLDIGASKASQDCAVRFDTLPSENRANLELLRDVRVKRPPFELPPVQAQHCREKAQHPIGSFRVPMDAAAWTVQSIVFVPAAGIANVRPSYYITVDDLLGVFINGAGGILWIEVRRNCG</sequence>
<proteinExistence type="predicted"/>
<comment type="caution">
    <text evidence="1">The sequence shown here is derived from an EMBL/GenBank/DDBJ whole genome shotgun (WGS) entry which is preliminary data.</text>
</comment>